<dbReference type="Gene3D" id="1.25.40.20">
    <property type="entry name" value="Ankyrin repeat-containing domain"/>
    <property type="match status" value="4"/>
</dbReference>
<dbReference type="SMART" id="SM00248">
    <property type="entry name" value="ANK"/>
    <property type="match status" value="17"/>
</dbReference>
<dbReference type="Pfam" id="PF13962">
    <property type="entry name" value="PGG"/>
    <property type="match status" value="1"/>
</dbReference>
<organism evidence="4 5">
    <name type="scientific">Dichanthelium oligosanthes</name>
    <dbReference type="NCBI Taxonomy" id="888268"/>
    <lineage>
        <taxon>Eukaryota</taxon>
        <taxon>Viridiplantae</taxon>
        <taxon>Streptophyta</taxon>
        <taxon>Embryophyta</taxon>
        <taxon>Tracheophyta</taxon>
        <taxon>Spermatophyta</taxon>
        <taxon>Magnoliopsida</taxon>
        <taxon>Liliopsida</taxon>
        <taxon>Poales</taxon>
        <taxon>Poaceae</taxon>
        <taxon>PACMAD clade</taxon>
        <taxon>Panicoideae</taxon>
        <taxon>Panicodae</taxon>
        <taxon>Paniceae</taxon>
        <taxon>Dichantheliinae</taxon>
        <taxon>Dichanthelium</taxon>
    </lineage>
</organism>
<evidence type="ECO:0000259" key="3">
    <source>
        <dbReference type="Pfam" id="PF13962"/>
    </source>
</evidence>
<feature type="repeat" description="ANK" evidence="1">
    <location>
        <begin position="871"/>
        <end position="893"/>
    </location>
</feature>
<dbReference type="PANTHER" id="PTHR24121">
    <property type="entry name" value="NO MECHANORECEPTOR POTENTIAL C, ISOFORM D-RELATED"/>
    <property type="match status" value="1"/>
</dbReference>
<feature type="transmembrane region" description="Helical" evidence="2">
    <location>
        <begin position="476"/>
        <end position="498"/>
    </location>
</feature>
<evidence type="ECO:0000256" key="1">
    <source>
        <dbReference type="PROSITE-ProRule" id="PRU00023"/>
    </source>
</evidence>
<name>A0A1E5VUL6_9POAL</name>
<proteinExistence type="predicted"/>
<evidence type="ECO:0000256" key="2">
    <source>
        <dbReference type="SAM" id="Phobius"/>
    </source>
</evidence>
<feature type="repeat" description="ANK" evidence="1">
    <location>
        <begin position="190"/>
        <end position="216"/>
    </location>
</feature>
<dbReference type="AlphaFoldDB" id="A0A1E5VUL6"/>
<dbReference type="Proteomes" id="UP000095767">
    <property type="component" value="Unassembled WGS sequence"/>
</dbReference>
<gene>
    <name evidence="4" type="ORF">BAE44_0010196</name>
</gene>
<dbReference type="OrthoDB" id="681442at2759"/>
<keyword evidence="1" id="KW-0040">ANK repeat</keyword>
<keyword evidence="5" id="KW-1185">Reference proteome</keyword>
<dbReference type="InterPro" id="IPR002110">
    <property type="entry name" value="Ankyrin_rpt"/>
</dbReference>
<protein>
    <recommendedName>
        <fullName evidence="3">PGG domain-containing protein</fullName>
    </recommendedName>
</protein>
<sequence length="1263" mass="134897">MSEAIAAAVEFGPEQMTLSTELLTALTAGDAARLMELLSSEGRPEAEGHVAIEVNGAFSGAASPPVGTSRLLGVTSNGNMALHLVASRGHAELAALVCERAPSLVATRNRGLDTPLHCAAKAGSRDVAACVLSQMRAAAVGGVEAAAAALRARNCLGTTALHEAVRLSRAAVVDLLMAEAPELASVTTDDGVSPLFLAAEIRSEQMVRLLLRPSADGTPSPVSFAGRHGRTALHAAATVNKDMAQEILNWEPVGPTLLTRVDSSGRTPLHLAILHGRLDVAQLFLDGHTSIDQARISCNHGLFPAHAAAMVGSTRILDELIKKCPDYYELVDDQGRNFLHCAVEHNQDMVVRHICQNDNFAMLLNATDYEGNTPLHLAVKYGFPRIVSMLLQKMTVEIGITNKDGLSVQDLADRAVAPTRWCYFLDPHFIVLNCLCWLGIGITLDRRHPPRLADPNPTEEEEASDDEEHDILRNGAIGSVLIATVAFSAAFTVPGGVVADDDHRSAGTAILARRLMPMAVRFMIAAFAFGFQLVLGDANRGLVVFVYMVSLAPLLFCFPDVWIPLRLLGLTKIMSVCFHCFALRLCNKPHPHTASKRPSIMAEALAVPVEFGPEEMTLSGELLKVLTAGDAARLEQLLSGEEGRPQANGHVAINVNGGVASASPGAVSPPRAGASCLLGVTSGGNTALHLVASRGHVEVTALVCEKAPSLVATRNRSLDTPLHCSTKAGHREVVACLLSAMRAGGEEAAAAALRARNCLGATALYEAVRHCHLGLVDLLMSEAPELSAITTEDGSSPLYLAASIQSPQMVKEIVRPSLDGTPSPASYSGPEGRTALHAATAASREISREMAQQILNWEPEGPALLSKVDSSGRTPLHLAIRYTDLDVIDLFLDVPTSDELARMPDNHGSFPLHIAAMVGSTAIIDKLVQKCPDYYEMVDAKGRNLLHCAVKRNQATVVRYICQNDTFSTLHLAAKYGFPRIVGLLLQTMTVRTDIANKDGLTSRAVAIHALPPTCLSRSIRLAFKEKTFSNKMEGTPLEEVEIARRRLSSSIQEVVSSPWRLKVYSLTLVVAMLVVAASSKDLLRSSSSASRAMVVAAVSSKDFLRFSSSASRGTGSSHSDRRRAMVACATSSDFAAWSCGATTAAFARSTLWRRESSCAAASTFAWANFYGPKLTCVARSARTWRSLTAAWSCRNSLRRKPDFPIDLSNSRCTRQTIRFWCSSESDVDEDLGAVESSAQNPDDVIVGAQKEGAGCTDGVSAS</sequence>
<dbReference type="Pfam" id="PF12796">
    <property type="entry name" value="Ank_2"/>
    <property type="match status" value="5"/>
</dbReference>
<evidence type="ECO:0000313" key="5">
    <source>
        <dbReference type="Proteomes" id="UP000095767"/>
    </source>
</evidence>
<feature type="domain" description="PGG" evidence="3">
    <location>
        <begin position="477"/>
        <end position="530"/>
    </location>
</feature>
<feature type="repeat" description="ANK" evidence="1">
    <location>
        <begin position="370"/>
        <end position="393"/>
    </location>
</feature>
<feature type="repeat" description="ANK" evidence="1">
    <location>
        <begin position="264"/>
        <end position="296"/>
    </location>
</feature>
<dbReference type="PANTHER" id="PTHR24121:SF21">
    <property type="entry name" value="ANKYRIN REPEAT FAMILY PROTEIN"/>
    <property type="match status" value="1"/>
</dbReference>
<dbReference type="SUPFAM" id="SSF48403">
    <property type="entry name" value="Ankyrin repeat"/>
    <property type="match status" value="2"/>
</dbReference>
<keyword evidence="2" id="KW-0472">Membrane</keyword>
<feature type="transmembrane region" description="Helical" evidence="2">
    <location>
        <begin position="518"/>
        <end position="535"/>
    </location>
</feature>
<dbReference type="InterPro" id="IPR026961">
    <property type="entry name" value="PGG_dom"/>
</dbReference>
<accession>A0A1E5VUL6</accession>
<dbReference type="PROSITE" id="PS50297">
    <property type="entry name" value="ANK_REP_REGION"/>
    <property type="match status" value="4"/>
</dbReference>
<keyword evidence="2" id="KW-1133">Transmembrane helix</keyword>
<evidence type="ECO:0000313" key="4">
    <source>
        <dbReference type="EMBL" id="OEL28782.1"/>
    </source>
</evidence>
<dbReference type="STRING" id="888268.A0A1E5VUL6"/>
<feature type="transmembrane region" description="Helical" evidence="2">
    <location>
        <begin position="541"/>
        <end position="558"/>
    </location>
</feature>
<dbReference type="PROSITE" id="PS50088">
    <property type="entry name" value="ANK_REPEAT"/>
    <property type="match status" value="4"/>
</dbReference>
<reference evidence="4 5" key="1">
    <citation type="submission" date="2016-09" db="EMBL/GenBank/DDBJ databases">
        <title>The draft genome of Dichanthelium oligosanthes: A C3 panicoid grass species.</title>
        <authorList>
            <person name="Studer A.J."/>
            <person name="Schnable J.C."/>
            <person name="Brutnell T.P."/>
        </authorList>
    </citation>
    <scope>NUCLEOTIDE SEQUENCE [LARGE SCALE GENOMIC DNA]</scope>
    <source>
        <strain evidence="5">cv. Kellogg 1175</strain>
        <tissue evidence="4">Leaf</tissue>
    </source>
</reference>
<comment type="caution">
    <text evidence="4">The sequence shown here is derived from an EMBL/GenBank/DDBJ whole genome shotgun (WGS) entry which is preliminary data.</text>
</comment>
<keyword evidence="2" id="KW-0812">Transmembrane</keyword>
<dbReference type="InterPro" id="IPR036770">
    <property type="entry name" value="Ankyrin_rpt-contain_sf"/>
</dbReference>
<dbReference type="EMBL" id="LWDX02029096">
    <property type="protein sequence ID" value="OEL28782.1"/>
    <property type="molecule type" value="Genomic_DNA"/>
</dbReference>